<dbReference type="STRING" id="1392247.A0A3N4KPU0"/>
<dbReference type="InterPro" id="IPR024969">
    <property type="entry name" value="EIF3F/CSN6-like_C"/>
</dbReference>
<name>A0A3N4KPU0_9PEZI</name>
<evidence type="ECO:0000256" key="1">
    <source>
        <dbReference type="ARBA" id="ARBA00010893"/>
    </source>
</evidence>
<keyword evidence="5" id="KW-1185">Reference proteome</keyword>
<dbReference type="InParanoid" id="A0A3N4KPU0"/>
<evidence type="ECO:0000313" key="5">
    <source>
        <dbReference type="Proteomes" id="UP000277580"/>
    </source>
</evidence>
<dbReference type="Pfam" id="PF13012">
    <property type="entry name" value="MitMem_reg"/>
    <property type="match status" value="1"/>
</dbReference>
<evidence type="ECO:0000313" key="4">
    <source>
        <dbReference type="EMBL" id="RPB10381.1"/>
    </source>
</evidence>
<gene>
    <name evidence="4" type="ORF">P167DRAFT_566561</name>
</gene>
<dbReference type="Proteomes" id="UP000277580">
    <property type="component" value="Unassembled WGS sequence"/>
</dbReference>
<feature type="compositionally biased region" description="Gly residues" evidence="2">
    <location>
        <begin position="323"/>
        <end position="334"/>
    </location>
</feature>
<evidence type="ECO:0000259" key="3">
    <source>
        <dbReference type="Pfam" id="PF13012"/>
    </source>
</evidence>
<organism evidence="4 5">
    <name type="scientific">Morchella conica CCBAS932</name>
    <dbReference type="NCBI Taxonomy" id="1392247"/>
    <lineage>
        <taxon>Eukaryota</taxon>
        <taxon>Fungi</taxon>
        <taxon>Dikarya</taxon>
        <taxon>Ascomycota</taxon>
        <taxon>Pezizomycotina</taxon>
        <taxon>Pezizomycetes</taxon>
        <taxon>Pezizales</taxon>
        <taxon>Morchellaceae</taxon>
        <taxon>Morchella</taxon>
    </lineage>
</organism>
<dbReference type="Gene3D" id="3.40.140.10">
    <property type="entry name" value="Cytidine Deaminase, domain 2"/>
    <property type="match status" value="2"/>
</dbReference>
<dbReference type="AlphaFoldDB" id="A0A3N4KPU0"/>
<dbReference type="GO" id="GO:0008180">
    <property type="term" value="C:COP9 signalosome"/>
    <property type="evidence" value="ECO:0007669"/>
    <property type="project" value="TreeGrafter"/>
</dbReference>
<accession>A0A3N4KPU0</accession>
<dbReference type="PANTHER" id="PTHR10540">
    <property type="entry name" value="EUKARYOTIC TRANSLATION INITIATION FACTOR 3 SUBUNIT F-RELATED"/>
    <property type="match status" value="1"/>
</dbReference>
<dbReference type="PANTHER" id="PTHR10540:SF8">
    <property type="entry name" value="COP9 SIGNALOSOME COMPLEX SUBUNIT 6"/>
    <property type="match status" value="1"/>
</dbReference>
<comment type="similarity">
    <text evidence="1">Belongs to the peptidase M67A family. CSN6 subfamily.</text>
</comment>
<feature type="region of interest" description="Disordered" evidence="2">
    <location>
        <begin position="317"/>
        <end position="341"/>
    </location>
</feature>
<feature type="domain" description="EIF3F/CSN6-like C-terminal" evidence="3">
    <location>
        <begin position="210"/>
        <end position="302"/>
    </location>
</feature>
<dbReference type="EMBL" id="ML119143">
    <property type="protein sequence ID" value="RPB10381.1"/>
    <property type="molecule type" value="Genomic_DNA"/>
</dbReference>
<reference evidence="4 5" key="1">
    <citation type="journal article" date="2018" name="Nat. Ecol. Evol.">
        <title>Pezizomycetes genomes reveal the molecular basis of ectomycorrhizal truffle lifestyle.</title>
        <authorList>
            <person name="Murat C."/>
            <person name="Payen T."/>
            <person name="Noel B."/>
            <person name="Kuo A."/>
            <person name="Morin E."/>
            <person name="Chen J."/>
            <person name="Kohler A."/>
            <person name="Krizsan K."/>
            <person name="Balestrini R."/>
            <person name="Da Silva C."/>
            <person name="Montanini B."/>
            <person name="Hainaut M."/>
            <person name="Levati E."/>
            <person name="Barry K.W."/>
            <person name="Belfiori B."/>
            <person name="Cichocki N."/>
            <person name="Clum A."/>
            <person name="Dockter R.B."/>
            <person name="Fauchery L."/>
            <person name="Guy J."/>
            <person name="Iotti M."/>
            <person name="Le Tacon F."/>
            <person name="Lindquist E.A."/>
            <person name="Lipzen A."/>
            <person name="Malagnac F."/>
            <person name="Mello A."/>
            <person name="Molinier V."/>
            <person name="Miyauchi S."/>
            <person name="Poulain J."/>
            <person name="Riccioni C."/>
            <person name="Rubini A."/>
            <person name="Sitrit Y."/>
            <person name="Splivallo R."/>
            <person name="Traeger S."/>
            <person name="Wang M."/>
            <person name="Zifcakova L."/>
            <person name="Wipf D."/>
            <person name="Zambonelli A."/>
            <person name="Paolocci F."/>
            <person name="Nowrousian M."/>
            <person name="Ottonello S."/>
            <person name="Baldrian P."/>
            <person name="Spatafora J.W."/>
            <person name="Henrissat B."/>
            <person name="Nagy L.G."/>
            <person name="Aury J.M."/>
            <person name="Wincker P."/>
            <person name="Grigoriev I.V."/>
            <person name="Bonfante P."/>
            <person name="Martin F.M."/>
        </authorList>
    </citation>
    <scope>NUCLEOTIDE SEQUENCE [LARGE SCALE GENOMIC DNA]</scope>
    <source>
        <strain evidence="4 5">CCBAS932</strain>
    </source>
</reference>
<evidence type="ECO:0000256" key="2">
    <source>
        <dbReference type="SAM" id="MobiDB-lite"/>
    </source>
</evidence>
<dbReference type="OrthoDB" id="1378at2759"/>
<protein>
    <recommendedName>
        <fullName evidence="3">EIF3F/CSN6-like C-terminal domain-containing protein</fullName>
    </recommendedName>
</protein>
<sequence length="353" mass="36719">MTNPEKPVPDANALISSHPSTTGLQISLHPLALLTISDYITRHTLRNGSGPILGALLGTQQGRSIDIEHAYEILLLRTDDQISADEPCASVGGGGTLPLAIYESVLEADDSADEGAPNLLFVPLNYTIETGEAEMIGVDFVAKGGFGNAAAELSGLEGTAQGAAGAAAAAAAAAEGKDGAVKKVKLSEEAQQVKGKEKAEEADAVVSAGTQNDELLANLTAKANAIRMLHSRIKLLTTYLSSPPHAEPNHQLLRSLKSLTHSRLPLLTPADAKGFRQEQLSEQSDVHLVALLGTLTKSIEEVRGVGKKFWGIEQTGKANAAGRSGGGGGGGGLGEWSEGRRGERRYTGGYGNF</sequence>
<proteinExistence type="inferred from homology"/>